<evidence type="ECO:0000259" key="2">
    <source>
        <dbReference type="Pfam" id="PF20434"/>
    </source>
</evidence>
<sequence length="321" mass="36778">MRIIKVNYALFQALWSVITCLPLLAEYGYQRFFVLKRKRRQIIKENVYYGSHLNTNRLDLYIPDTAKLQQQLYIEATHPVIVFLYGGGWSSGDKLLYILLALRLRRLGYVVVVPNYTLYPNGKIDSMISDVKLSLIWTSAHLAALVTIRDAIIKSETIEGRVNSKLVDIDPELELPKINGLILLAGVYDISRHFLWEAKRGLEELSAMARVMGDTEENFALNSPTILLENALKSSDINLDKLKSLMPPKILFIHGIKDTSVPLESTLRFNYVLNQLCIKDLRLRMPTDMDHFDLVSGLMYHPRKNKISSQLQYELAVFMSS</sequence>
<dbReference type="GO" id="GO:0004061">
    <property type="term" value="F:arylformamidase activity"/>
    <property type="evidence" value="ECO:0007669"/>
    <property type="project" value="TreeGrafter"/>
</dbReference>
<protein>
    <submittedName>
        <fullName evidence="3">8389_t:CDS:1</fullName>
    </submittedName>
</protein>
<keyword evidence="4" id="KW-1185">Reference proteome</keyword>
<comment type="caution">
    <text evidence="3">The sequence shown here is derived from an EMBL/GenBank/DDBJ whole genome shotgun (WGS) entry which is preliminary data.</text>
</comment>
<dbReference type="Proteomes" id="UP000789375">
    <property type="component" value="Unassembled WGS sequence"/>
</dbReference>
<evidence type="ECO:0000313" key="3">
    <source>
        <dbReference type="EMBL" id="CAG8553127.1"/>
    </source>
</evidence>
<dbReference type="Pfam" id="PF20434">
    <property type="entry name" value="BD-FAE"/>
    <property type="match status" value="1"/>
</dbReference>
<name>A0A9N9B6H4_FUNMO</name>
<reference evidence="3" key="1">
    <citation type="submission" date="2021-06" db="EMBL/GenBank/DDBJ databases">
        <authorList>
            <person name="Kallberg Y."/>
            <person name="Tangrot J."/>
            <person name="Rosling A."/>
        </authorList>
    </citation>
    <scope>NUCLEOTIDE SEQUENCE</scope>
    <source>
        <strain evidence="3">87-6 pot B 2015</strain>
    </source>
</reference>
<dbReference type="InterPro" id="IPR050300">
    <property type="entry name" value="GDXG_lipolytic_enzyme"/>
</dbReference>
<accession>A0A9N9B6H4</accession>
<evidence type="ECO:0000256" key="1">
    <source>
        <dbReference type="ARBA" id="ARBA00022801"/>
    </source>
</evidence>
<keyword evidence="1" id="KW-0378">Hydrolase</keyword>
<organism evidence="3 4">
    <name type="scientific">Funneliformis mosseae</name>
    <name type="common">Endomycorrhizal fungus</name>
    <name type="synonym">Glomus mosseae</name>
    <dbReference type="NCBI Taxonomy" id="27381"/>
    <lineage>
        <taxon>Eukaryota</taxon>
        <taxon>Fungi</taxon>
        <taxon>Fungi incertae sedis</taxon>
        <taxon>Mucoromycota</taxon>
        <taxon>Glomeromycotina</taxon>
        <taxon>Glomeromycetes</taxon>
        <taxon>Glomerales</taxon>
        <taxon>Glomeraceae</taxon>
        <taxon>Funneliformis</taxon>
    </lineage>
</organism>
<dbReference type="InterPro" id="IPR029058">
    <property type="entry name" value="AB_hydrolase_fold"/>
</dbReference>
<dbReference type="AlphaFoldDB" id="A0A9N9B6H4"/>
<dbReference type="InterPro" id="IPR049492">
    <property type="entry name" value="BD-FAE-like_dom"/>
</dbReference>
<gene>
    <name evidence="3" type="ORF">FMOSSE_LOCUS6571</name>
</gene>
<dbReference type="PANTHER" id="PTHR48081">
    <property type="entry name" value="AB HYDROLASE SUPERFAMILY PROTEIN C4A8.06C"/>
    <property type="match status" value="1"/>
</dbReference>
<proteinExistence type="predicted"/>
<feature type="domain" description="BD-FAE-like" evidence="2">
    <location>
        <begin position="75"/>
        <end position="145"/>
    </location>
</feature>
<evidence type="ECO:0000313" key="4">
    <source>
        <dbReference type="Proteomes" id="UP000789375"/>
    </source>
</evidence>
<dbReference type="PANTHER" id="PTHR48081:SF33">
    <property type="entry name" value="KYNURENINE FORMAMIDASE"/>
    <property type="match status" value="1"/>
</dbReference>
<dbReference type="Gene3D" id="3.40.50.1820">
    <property type="entry name" value="alpha/beta hydrolase"/>
    <property type="match status" value="1"/>
</dbReference>
<dbReference type="SUPFAM" id="SSF53474">
    <property type="entry name" value="alpha/beta-Hydrolases"/>
    <property type="match status" value="1"/>
</dbReference>
<dbReference type="EMBL" id="CAJVPP010001400">
    <property type="protein sequence ID" value="CAG8553127.1"/>
    <property type="molecule type" value="Genomic_DNA"/>
</dbReference>